<dbReference type="InterPro" id="IPR019614">
    <property type="entry name" value="SAM-dep_methyl-trfase"/>
</dbReference>
<protein>
    <submittedName>
        <fullName evidence="9">Class I SAM-dependent rRNA methyltransferase</fullName>
    </submittedName>
</protein>
<reference evidence="9" key="1">
    <citation type="journal article" date="2021" name="PeerJ">
        <title>Extensive microbial diversity within the chicken gut microbiome revealed by metagenomics and culture.</title>
        <authorList>
            <person name="Gilroy R."/>
            <person name="Ravi A."/>
            <person name="Getino M."/>
            <person name="Pursley I."/>
            <person name="Horton D.L."/>
            <person name="Alikhan N.F."/>
            <person name="Baker D."/>
            <person name="Gharbi K."/>
            <person name="Hall N."/>
            <person name="Watson M."/>
            <person name="Adriaenssens E.M."/>
            <person name="Foster-Nyarko E."/>
            <person name="Jarju S."/>
            <person name="Secka A."/>
            <person name="Antonio M."/>
            <person name="Oren A."/>
            <person name="Chaudhuri R.R."/>
            <person name="La Ragione R."/>
            <person name="Hildebrand F."/>
            <person name="Pallen M.J."/>
        </authorList>
    </citation>
    <scope>NUCLEOTIDE SEQUENCE</scope>
    <source>
        <strain evidence="9">CHK186-16707</strain>
    </source>
</reference>
<dbReference type="GO" id="GO:0008168">
    <property type="term" value="F:methyltransferase activity"/>
    <property type="evidence" value="ECO:0007669"/>
    <property type="project" value="UniProtKB-KW"/>
</dbReference>
<dbReference type="SUPFAM" id="SSF53335">
    <property type="entry name" value="S-adenosyl-L-methionine-dependent methyltransferases"/>
    <property type="match status" value="1"/>
</dbReference>
<dbReference type="SUPFAM" id="SSF88697">
    <property type="entry name" value="PUA domain-like"/>
    <property type="match status" value="1"/>
</dbReference>
<organism evidence="9 10">
    <name type="scientific">Candidatus Mailhella merdigallinarum</name>
    <dbReference type="NCBI Taxonomy" id="2838658"/>
    <lineage>
        <taxon>Bacteria</taxon>
        <taxon>Pseudomonadati</taxon>
        <taxon>Thermodesulfobacteriota</taxon>
        <taxon>Desulfovibrionia</taxon>
        <taxon>Desulfovibrionales</taxon>
        <taxon>Desulfovibrionaceae</taxon>
        <taxon>Mailhella</taxon>
    </lineage>
</organism>
<dbReference type="CDD" id="cd21153">
    <property type="entry name" value="PUA_RlmI"/>
    <property type="match status" value="1"/>
</dbReference>
<dbReference type="Gene3D" id="3.40.50.150">
    <property type="entry name" value="Vaccinia Virus protein VP39"/>
    <property type="match status" value="1"/>
</dbReference>
<keyword evidence="3 9" id="KW-0489">Methyltransferase</keyword>
<dbReference type="InterPro" id="IPR041532">
    <property type="entry name" value="RlmI-like_PUA"/>
</dbReference>
<dbReference type="CDD" id="cd11572">
    <property type="entry name" value="RlmI_M_like"/>
    <property type="match status" value="1"/>
</dbReference>
<dbReference type="AlphaFoldDB" id="A0A9D2HDB7"/>
<keyword evidence="5" id="KW-0949">S-adenosyl-L-methionine</keyword>
<dbReference type="EMBL" id="DXAN01000004">
    <property type="protein sequence ID" value="HJA08081.1"/>
    <property type="molecule type" value="Genomic_DNA"/>
</dbReference>
<dbReference type="InterPro" id="IPR036974">
    <property type="entry name" value="PUA_sf"/>
</dbReference>
<comment type="similarity">
    <text evidence="6">Belongs to the methyltransferase superfamily. RlmI family.</text>
</comment>
<dbReference type="PANTHER" id="PTHR42873">
    <property type="entry name" value="RIBOSOMAL RNA LARGE SUBUNIT METHYLTRANSFERASE"/>
    <property type="match status" value="1"/>
</dbReference>
<evidence type="ECO:0000259" key="8">
    <source>
        <dbReference type="Pfam" id="PF17785"/>
    </source>
</evidence>
<dbReference type="Proteomes" id="UP000824225">
    <property type="component" value="Unassembled WGS sequence"/>
</dbReference>
<evidence type="ECO:0000256" key="6">
    <source>
        <dbReference type="ARBA" id="ARBA00038091"/>
    </source>
</evidence>
<feature type="domain" description="RlmI-like PUA" evidence="8">
    <location>
        <begin position="4"/>
        <end position="70"/>
    </location>
</feature>
<feature type="domain" description="S-adenosylmethionine-dependent methyltransferase" evidence="7">
    <location>
        <begin position="181"/>
        <end position="358"/>
    </location>
</feature>
<accession>A0A9D2HDB7</accession>
<dbReference type="GO" id="GO:0032259">
    <property type="term" value="P:methylation"/>
    <property type="evidence" value="ECO:0007669"/>
    <property type="project" value="UniProtKB-KW"/>
</dbReference>
<gene>
    <name evidence="9" type="ORF">H9962_02650</name>
</gene>
<dbReference type="InterPro" id="IPR029063">
    <property type="entry name" value="SAM-dependent_MTases_sf"/>
</dbReference>
<evidence type="ECO:0000256" key="2">
    <source>
        <dbReference type="ARBA" id="ARBA00022490"/>
    </source>
</evidence>
<evidence type="ECO:0000313" key="9">
    <source>
        <dbReference type="EMBL" id="HJA08081.1"/>
    </source>
</evidence>
<dbReference type="Pfam" id="PF10672">
    <property type="entry name" value="Methyltrans_SAM"/>
    <property type="match status" value="1"/>
</dbReference>
<keyword evidence="4" id="KW-0808">Transferase</keyword>
<dbReference type="CDD" id="cd02440">
    <property type="entry name" value="AdoMet_MTases"/>
    <property type="match status" value="1"/>
</dbReference>
<proteinExistence type="inferred from homology"/>
<evidence type="ECO:0000259" key="7">
    <source>
        <dbReference type="Pfam" id="PF10672"/>
    </source>
</evidence>
<dbReference type="GO" id="GO:0005737">
    <property type="term" value="C:cytoplasm"/>
    <property type="evidence" value="ECO:0007669"/>
    <property type="project" value="UniProtKB-SubCell"/>
</dbReference>
<keyword evidence="2" id="KW-0963">Cytoplasm</keyword>
<dbReference type="Gene3D" id="3.30.750.80">
    <property type="entry name" value="RNA methyltransferase domain (HRMD) like"/>
    <property type="match status" value="1"/>
</dbReference>
<sequence>MQTLYLKRGEDRRLRAGHLWVFSNEVDVKRSPLTAFAPGQAVNVADAGERMLGTAYVNPASLIAARLVSRKPDTPLDADLLRARLIDALALRQRLFEHPFYRLCHSEGDWLPGLVIDRHGDHVVVQISTAGMDILLPALIDILTDLLHPASLLLDNDIPSRDLEGLTRGVAAPLGPVPDVVEVEENGLRYAVPLTRGQKTGWFYDQRDNRAALIPFVAGASVLDAFCYAGGFGALAVRHGARSVAFADASATALDFARRNAEAAAPHAEIDCLHGDALNILADLRRDGRRFDLVCLDPPAFIKRRKDARQGLEAYRRLNELGLDLVEPGGALMTCSCSHHLEAEALRGLAAKAAARRRVRLRLLRQGFQGPDHPIHPSMPETAYLKTFLFQVPA</sequence>
<reference evidence="9" key="2">
    <citation type="submission" date="2021-04" db="EMBL/GenBank/DDBJ databases">
        <authorList>
            <person name="Gilroy R."/>
        </authorList>
    </citation>
    <scope>NUCLEOTIDE SEQUENCE</scope>
    <source>
        <strain evidence="9">CHK186-16707</strain>
    </source>
</reference>
<evidence type="ECO:0000256" key="4">
    <source>
        <dbReference type="ARBA" id="ARBA00022679"/>
    </source>
</evidence>
<evidence type="ECO:0000256" key="3">
    <source>
        <dbReference type="ARBA" id="ARBA00022603"/>
    </source>
</evidence>
<dbReference type="PANTHER" id="PTHR42873:SF1">
    <property type="entry name" value="S-ADENOSYLMETHIONINE-DEPENDENT METHYLTRANSFERASE DOMAIN-CONTAINING PROTEIN"/>
    <property type="match status" value="1"/>
</dbReference>
<dbReference type="GO" id="GO:0003723">
    <property type="term" value="F:RNA binding"/>
    <property type="evidence" value="ECO:0007669"/>
    <property type="project" value="InterPro"/>
</dbReference>
<comment type="subcellular location">
    <subcellularLocation>
        <location evidence="1">Cytoplasm</location>
    </subcellularLocation>
</comment>
<comment type="caution">
    <text evidence="9">The sequence shown here is derived from an EMBL/GenBank/DDBJ whole genome shotgun (WGS) entry which is preliminary data.</text>
</comment>
<dbReference type="InterPro" id="IPR015947">
    <property type="entry name" value="PUA-like_sf"/>
</dbReference>
<name>A0A9D2HDB7_9BACT</name>
<dbReference type="PROSITE" id="PS50890">
    <property type="entry name" value="PUA"/>
    <property type="match status" value="1"/>
</dbReference>
<evidence type="ECO:0000313" key="10">
    <source>
        <dbReference type="Proteomes" id="UP000824225"/>
    </source>
</evidence>
<dbReference type="Pfam" id="PF17785">
    <property type="entry name" value="PUA_3"/>
    <property type="match status" value="1"/>
</dbReference>
<dbReference type="Gene3D" id="2.30.130.10">
    <property type="entry name" value="PUA domain"/>
    <property type="match status" value="1"/>
</dbReference>
<evidence type="ECO:0000256" key="1">
    <source>
        <dbReference type="ARBA" id="ARBA00004496"/>
    </source>
</evidence>
<evidence type="ECO:0000256" key="5">
    <source>
        <dbReference type="ARBA" id="ARBA00022691"/>
    </source>
</evidence>